<dbReference type="AlphaFoldDB" id="A0AAU1ZXU6"/>
<organism evidence="3">
    <name type="scientific">Streptomyces sp. NBC_00093</name>
    <dbReference type="NCBI Taxonomy" id="2975649"/>
    <lineage>
        <taxon>Bacteria</taxon>
        <taxon>Bacillati</taxon>
        <taxon>Actinomycetota</taxon>
        <taxon>Actinomycetes</taxon>
        <taxon>Kitasatosporales</taxon>
        <taxon>Streptomycetaceae</taxon>
        <taxon>Streptomyces</taxon>
    </lineage>
</organism>
<protein>
    <submittedName>
        <fullName evidence="3">Uncharacterized protein</fullName>
    </submittedName>
</protein>
<dbReference type="EMBL" id="CP108222">
    <property type="protein sequence ID" value="WTT16362.1"/>
    <property type="molecule type" value="Genomic_DNA"/>
</dbReference>
<keyword evidence="1" id="KW-0378">Hydrolase</keyword>
<gene>
    <name evidence="3" type="ORF">OHA22_12920</name>
</gene>
<evidence type="ECO:0000313" key="3">
    <source>
        <dbReference type="EMBL" id="WTT16362.1"/>
    </source>
</evidence>
<name>A0AAU1ZXU6_9ACTN</name>
<evidence type="ECO:0000256" key="2">
    <source>
        <dbReference type="SAM" id="MobiDB-lite"/>
    </source>
</evidence>
<dbReference type="Gene3D" id="3.30.379.10">
    <property type="entry name" value="Chitobiase/beta-hexosaminidase domain 2-like"/>
    <property type="match status" value="1"/>
</dbReference>
<feature type="region of interest" description="Disordered" evidence="2">
    <location>
        <begin position="99"/>
        <end position="121"/>
    </location>
</feature>
<dbReference type="GO" id="GO:0016787">
    <property type="term" value="F:hydrolase activity"/>
    <property type="evidence" value="ECO:0007669"/>
    <property type="project" value="UniProtKB-KW"/>
</dbReference>
<feature type="compositionally biased region" description="Basic and acidic residues" evidence="2">
    <location>
        <begin position="99"/>
        <end position="108"/>
    </location>
</feature>
<reference evidence="3" key="1">
    <citation type="submission" date="2022-10" db="EMBL/GenBank/DDBJ databases">
        <title>The complete genomes of actinobacterial strains from the NBC collection.</title>
        <authorList>
            <person name="Joergensen T.S."/>
            <person name="Alvarez Arevalo M."/>
            <person name="Sterndorff E.B."/>
            <person name="Faurdal D."/>
            <person name="Vuksanovic O."/>
            <person name="Mourched A.-S."/>
            <person name="Charusanti P."/>
            <person name="Shaw S."/>
            <person name="Blin K."/>
            <person name="Weber T."/>
        </authorList>
    </citation>
    <scope>NUCLEOTIDE SEQUENCE</scope>
    <source>
        <strain evidence="3">NBC_00093</strain>
    </source>
</reference>
<feature type="compositionally biased region" description="Polar residues" evidence="2">
    <location>
        <begin position="34"/>
        <end position="47"/>
    </location>
</feature>
<sequence length="121" mass="12711">MRQWPVPPGLLLGAALALAGLLLATVLTHDPQDTATLRSATPSARSQPPSPVPALWPTPRNVHVAKGSARIGGSVALHSDTGTDTATLDSVARTLREAGVHQLRYGDQRRRRANSCSPSPP</sequence>
<evidence type="ECO:0000256" key="1">
    <source>
        <dbReference type="ARBA" id="ARBA00022801"/>
    </source>
</evidence>
<dbReference type="GO" id="GO:0005975">
    <property type="term" value="P:carbohydrate metabolic process"/>
    <property type="evidence" value="ECO:0007669"/>
    <property type="project" value="UniProtKB-ARBA"/>
</dbReference>
<proteinExistence type="predicted"/>
<dbReference type="SUPFAM" id="SSF55545">
    <property type="entry name" value="beta-N-acetylhexosaminidase-like domain"/>
    <property type="match status" value="1"/>
</dbReference>
<feature type="region of interest" description="Disordered" evidence="2">
    <location>
        <begin position="34"/>
        <end position="59"/>
    </location>
</feature>
<dbReference type="InterPro" id="IPR029018">
    <property type="entry name" value="Hex-like_dom2"/>
</dbReference>
<accession>A0AAU1ZXU6</accession>